<protein>
    <recommendedName>
        <fullName evidence="4">GDYXXLXY domain-containing protein</fullName>
    </recommendedName>
</protein>
<dbReference type="EMBL" id="CP000157">
    <property type="protein sequence ID" value="ABC64462.1"/>
    <property type="molecule type" value="Genomic_DNA"/>
</dbReference>
<organism evidence="2 3">
    <name type="scientific">Erythrobacter litoralis (strain HTCC2594)</name>
    <dbReference type="NCBI Taxonomy" id="314225"/>
    <lineage>
        <taxon>Bacteria</taxon>
        <taxon>Pseudomonadati</taxon>
        <taxon>Pseudomonadota</taxon>
        <taxon>Alphaproteobacteria</taxon>
        <taxon>Sphingomonadales</taxon>
        <taxon>Erythrobacteraceae</taxon>
        <taxon>Erythrobacter/Porphyrobacter group</taxon>
        <taxon>Erythrobacter</taxon>
    </lineage>
</organism>
<accession>Q2N779</accession>
<feature type="compositionally biased region" description="Basic and acidic residues" evidence="1">
    <location>
        <begin position="159"/>
        <end position="177"/>
    </location>
</feature>
<dbReference type="STRING" id="314225.ELI_11850"/>
<dbReference type="KEGG" id="eli:ELI_11850"/>
<evidence type="ECO:0008006" key="4">
    <source>
        <dbReference type="Google" id="ProtNLM"/>
    </source>
</evidence>
<dbReference type="Pfam" id="PF14345">
    <property type="entry name" value="GDYXXLXY"/>
    <property type="match status" value="1"/>
</dbReference>
<proteinExistence type="predicted"/>
<name>Q2N779_ERYLH</name>
<evidence type="ECO:0000256" key="1">
    <source>
        <dbReference type="SAM" id="MobiDB-lite"/>
    </source>
</evidence>
<dbReference type="RefSeq" id="WP_011415285.1">
    <property type="nucleotide sequence ID" value="NC_007722.1"/>
</dbReference>
<dbReference type="AlphaFoldDB" id="Q2N779"/>
<dbReference type="eggNOG" id="ENOG5033J2S">
    <property type="taxonomic scope" value="Bacteria"/>
</dbReference>
<evidence type="ECO:0000313" key="2">
    <source>
        <dbReference type="EMBL" id="ABC64462.1"/>
    </source>
</evidence>
<dbReference type="OrthoDB" id="4868247at2"/>
<sequence>MMRAASLLALALPVIGLGGLWAWTESWSREGTDWDVPVAGYDPRDLLRGHYIEFTYDWAGDDLSGASPDAFCIEGEAPEIARIVARDDVESCAHFARADYGSVYGGAGLQRGRLYVPQTQARELEDKLRDPDLRGIVTVRQRIDGRILPQSIRFEELTEEERLERERQREEERRRSVPDIMVAPD</sequence>
<evidence type="ECO:0000313" key="3">
    <source>
        <dbReference type="Proteomes" id="UP000008808"/>
    </source>
</evidence>
<reference evidence="3" key="1">
    <citation type="journal article" date="2009" name="J. Bacteriol.">
        <title>Complete genome sequence of Erythrobacter litoralis HTCC2594.</title>
        <authorList>
            <person name="Oh H.M."/>
            <person name="Giovannoni S.J."/>
            <person name="Ferriera S."/>
            <person name="Johnson J."/>
            <person name="Cho J.C."/>
        </authorList>
    </citation>
    <scope>NUCLEOTIDE SEQUENCE [LARGE SCALE GENOMIC DNA]</scope>
    <source>
        <strain evidence="3">HTCC2594</strain>
    </source>
</reference>
<gene>
    <name evidence="2" type="ordered locus">ELI_11850</name>
</gene>
<dbReference type="Proteomes" id="UP000008808">
    <property type="component" value="Chromosome"/>
</dbReference>
<dbReference type="HOGENOM" id="CLU_1459205_0_0_5"/>
<dbReference type="InterPro" id="IPR025833">
    <property type="entry name" value="GDYXXLXY"/>
</dbReference>
<keyword evidence="3" id="KW-1185">Reference proteome</keyword>
<feature type="region of interest" description="Disordered" evidence="1">
    <location>
        <begin position="159"/>
        <end position="185"/>
    </location>
</feature>